<dbReference type="Proteomes" id="UP001189429">
    <property type="component" value="Unassembled WGS sequence"/>
</dbReference>
<reference evidence="2" key="1">
    <citation type="submission" date="2023-10" db="EMBL/GenBank/DDBJ databases">
        <authorList>
            <person name="Chen Y."/>
            <person name="Shah S."/>
            <person name="Dougan E. K."/>
            <person name="Thang M."/>
            <person name="Chan C."/>
        </authorList>
    </citation>
    <scope>NUCLEOTIDE SEQUENCE [LARGE SCALE GENOMIC DNA]</scope>
</reference>
<feature type="compositionally biased region" description="Gly residues" evidence="1">
    <location>
        <begin position="21"/>
        <end position="32"/>
    </location>
</feature>
<evidence type="ECO:0000313" key="2">
    <source>
        <dbReference type="EMBL" id="CAK0832970.1"/>
    </source>
</evidence>
<protein>
    <submittedName>
        <fullName evidence="2">Uncharacterized protein</fullName>
    </submittedName>
</protein>
<name>A0ABN9SME6_9DINO</name>
<comment type="caution">
    <text evidence="2">The sequence shown here is derived from an EMBL/GenBank/DDBJ whole genome shotgun (WGS) entry which is preliminary data.</text>
</comment>
<feature type="compositionally biased region" description="Basic and acidic residues" evidence="1">
    <location>
        <begin position="52"/>
        <end position="63"/>
    </location>
</feature>
<feature type="non-terminal residue" evidence="2">
    <location>
        <position position="1"/>
    </location>
</feature>
<feature type="region of interest" description="Disordered" evidence="1">
    <location>
        <begin position="16"/>
        <end position="66"/>
    </location>
</feature>
<feature type="non-terminal residue" evidence="2">
    <location>
        <position position="259"/>
    </location>
</feature>
<accession>A0ABN9SME6</accession>
<proteinExistence type="predicted"/>
<evidence type="ECO:0000256" key="1">
    <source>
        <dbReference type="SAM" id="MobiDB-lite"/>
    </source>
</evidence>
<keyword evidence="3" id="KW-1185">Reference proteome</keyword>
<dbReference type="EMBL" id="CAUYUJ010011958">
    <property type="protein sequence ID" value="CAK0832970.1"/>
    <property type="molecule type" value="Genomic_DNA"/>
</dbReference>
<sequence>DATSLLQSSLEVDPVSLGSFGASGLGRLGAGWPGRPTRERRAAGGKRRRGQKQVESRESRPDFDCQSQPYQCEEPFNCNKEPADAELQREQIATSDGHADYSAWCGSPYMAAAKECSSRNMTAYGSIMHSIQVKLSMGGRGIESMDAHYCFSVGHCDNDEVTDGTTLPEAEAMCDRRFGRDQWTSLTFDEAMKNLAFWPEGDLHLGSDSSLYLGVEAEQSFAKMSCAMGSFHCDVIYCRQEYCSQPQFADKYNYLRRSS</sequence>
<organism evidence="2 3">
    <name type="scientific">Prorocentrum cordatum</name>
    <dbReference type="NCBI Taxonomy" id="2364126"/>
    <lineage>
        <taxon>Eukaryota</taxon>
        <taxon>Sar</taxon>
        <taxon>Alveolata</taxon>
        <taxon>Dinophyceae</taxon>
        <taxon>Prorocentrales</taxon>
        <taxon>Prorocentraceae</taxon>
        <taxon>Prorocentrum</taxon>
    </lineage>
</organism>
<gene>
    <name evidence="2" type="ORF">PCOR1329_LOCUS30814</name>
</gene>
<evidence type="ECO:0000313" key="3">
    <source>
        <dbReference type="Proteomes" id="UP001189429"/>
    </source>
</evidence>